<dbReference type="EMBL" id="KN817643">
    <property type="protein sequence ID" value="KJA15477.1"/>
    <property type="molecule type" value="Genomic_DNA"/>
</dbReference>
<dbReference type="OrthoDB" id="3266915at2759"/>
<evidence type="ECO:0000256" key="1">
    <source>
        <dbReference type="SAM" id="MobiDB-lite"/>
    </source>
</evidence>
<gene>
    <name evidence="2" type="ORF">HYPSUDRAFT_1068356</name>
</gene>
<evidence type="ECO:0000313" key="2">
    <source>
        <dbReference type="EMBL" id="KJA15477.1"/>
    </source>
</evidence>
<reference evidence="3" key="1">
    <citation type="submission" date="2014-04" db="EMBL/GenBank/DDBJ databases">
        <title>Evolutionary Origins and Diversification of the Mycorrhizal Mutualists.</title>
        <authorList>
            <consortium name="DOE Joint Genome Institute"/>
            <consortium name="Mycorrhizal Genomics Consortium"/>
            <person name="Kohler A."/>
            <person name="Kuo A."/>
            <person name="Nagy L.G."/>
            <person name="Floudas D."/>
            <person name="Copeland A."/>
            <person name="Barry K.W."/>
            <person name="Cichocki N."/>
            <person name="Veneault-Fourrey C."/>
            <person name="LaButti K."/>
            <person name="Lindquist E.A."/>
            <person name="Lipzen A."/>
            <person name="Lundell T."/>
            <person name="Morin E."/>
            <person name="Murat C."/>
            <person name="Riley R."/>
            <person name="Ohm R."/>
            <person name="Sun H."/>
            <person name="Tunlid A."/>
            <person name="Henrissat B."/>
            <person name="Grigoriev I.V."/>
            <person name="Hibbett D.S."/>
            <person name="Martin F."/>
        </authorList>
    </citation>
    <scope>NUCLEOTIDE SEQUENCE [LARGE SCALE GENOMIC DNA]</scope>
    <source>
        <strain evidence="3">FD-334 SS-4</strain>
    </source>
</reference>
<protein>
    <submittedName>
        <fullName evidence="2">Uncharacterized protein</fullName>
    </submittedName>
</protein>
<keyword evidence="3" id="KW-1185">Reference proteome</keyword>
<evidence type="ECO:0000313" key="3">
    <source>
        <dbReference type="Proteomes" id="UP000054270"/>
    </source>
</evidence>
<accession>A0A0D2KLI3</accession>
<sequence>MSYRPPSCCSVHSSPTFEQPSTGPGTCETTSNVEMRGSCQRSARLQYRLWAAQYADIDHAVHLHLDGQTNAVQRRSLSPSLLADGCLASRSRFPCTVEPSSVAWDGRGRSISANASRDAALHAGPRAPARRVARRRRRPPTFTRVVLTAFPEYGYANTLDLPYHPPFDFELPDYVQAGRTLLGLAHALPYDEVPVSDFEVARLYSPTWDNIPLPEFESDDRFYLAQGIVRASPLESEAREPARESPARILDYARAARGGIALCSLNCSLGLGDVDMFQPQTRDADATRSCGASSAHAFLYIRD</sequence>
<organism evidence="2 3">
    <name type="scientific">Hypholoma sublateritium (strain FD-334 SS-4)</name>
    <dbReference type="NCBI Taxonomy" id="945553"/>
    <lineage>
        <taxon>Eukaryota</taxon>
        <taxon>Fungi</taxon>
        <taxon>Dikarya</taxon>
        <taxon>Basidiomycota</taxon>
        <taxon>Agaricomycotina</taxon>
        <taxon>Agaricomycetes</taxon>
        <taxon>Agaricomycetidae</taxon>
        <taxon>Agaricales</taxon>
        <taxon>Agaricineae</taxon>
        <taxon>Strophariaceae</taxon>
        <taxon>Hypholoma</taxon>
    </lineage>
</organism>
<dbReference type="AlphaFoldDB" id="A0A0D2KLI3"/>
<dbReference type="Proteomes" id="UP000054270">
    <property type="component" value="Unassembled WGS sequence"/>
</dbReference>
<dbReference type="STRING" id="945553.A0A0D2KLI3"/>
<name>A0A0D2KLI3_HYPSF</name>
<proteinExistence type="predicted"/>
<feature type="region of interest" description="Disordered" evidence="1">
    <location>
        <begin position="115"/>
        <end position="135"/>
    </location>
</feature>